<dbReference type="PROSITE" id="PS00211">
    <property type="entry name" value="ABC_TRANSPORTER_1"/>
    <property type="match status" value="1"/>
</dbReference>
<evidence type="ECO:0000256" key="1">
    <source>
        <dbReference type="ARBA" id="ARBA00005417"/>
    </source>
</evidence>
<dbReference type="InterPro" id="IPR050153">
    <property type="entry name" value="Metal_Ion_Import_ABC"/>
</dbReference>
<keyword evidence="3" id="KW-0472">Membrane</keyword>
<dbReference type="PROSITE" id="PS50893">
    <property type="entry name" value="ABC_TRANSPORTER_2"/>
    <property type="match status" value="1"/>
</dbReference>
<sequence>MTIALKNVTVSYRRRPAIHHVSAEFASHHATAIFGPNGAGKSTILKTLMGFLKPDTGHVELDGLRRAQIAYMPQAAQIDRTLPVTVLDTVLTGAWCTTGAFGGVGRAGLQRAAQALADVGLHGFERRSIGELSGGQFQRVLFARILMQDAPLILLDEPFASVDAKTTFDLLAFVRRWEAEGRTVIAVLHDYEQVRAYFDTTLLLAREVIAFGPTETVLTEANLARANHIATHWQAHPPVCVVPEQEAA</sequence>
<dbReference type="InterPro" id="IPR003439">
    <property type="entry name" value="ABC_transporter-like_ATP-bd"/>
</dbReference>
<evidence type="ECO:0000313" key="7">
    <source>
        <dbReference type="EMBL" id="AVY95458.1"/>
    </source>
</evidence>
<dbReference type="AlphaFoldDB" id="A0A2S0PDJ5"/>
<dbReference type="KEGG" id="maer:DAI18_16430"/>
<evidence type="ECO:0000259" key="6">
    <source>
        <dbReference type="PROSITE" id="PS50893"/>
    </source>
</evidence>
<keyword evidence="2" id="KW-0813">Transport</keyword>
<dbReference type="InterPro" id="IPR017871">
    <property type="entry name" value="ABC_transporter-like_CS"/>
</dbReference>
<dbReference type="SMART" id="SM00382">
    <property type="entry name" value="AAA"/>
    <property type="match status" value="1"/>
</dbReference>
<dbReference type="InterPro" id="IPR003593">
    <property type="entry name" value="AAA+_ATPase"/>
</dbReference>
<dbReference type="RefSeq" id="WP_028499326.1">
    <property type="nucleotide sequence ID" value="NZ_CP028519.1"/>
</dbReference>
<evidence type="ECO:0000256" key="4">
    <source>
        <dbReference type="ARBA" id="ARBA00022741"/>
    </source>
</evidence>
<dbReference type="InterPro" id="IPR027417">
    <property type="entry name" value="P-loop_NTPase"/>
</dbReference>
<dbReference type="PANTHER" id="PTHR42734:SF5">
    <property type="entry name" value="IRON TRANSPORT SYSTEM ATP-BINDING PROTEIN HI_0361-RELATED"/>
    <property type="match status" value="1"/>
</dbReference>
<dbReference type="PANTHER" id="PTHR42734">
    <property type="entry name" value="METAL TRANSPORT SYSTEM ATP-BINDING PROTEIN TM_0124-RELATED"/>
    <property type="match status" value="1"/>
</dbReference>
<dbReference type="Proteomes" id="UP000244173">
    <property type="component" value="Chromosome"/>
</dbReference>
<proteinExistence type="inferred from homology"/>
<keyword evidence="8" id="KW-1185">Reference proteome</keyword>
<keyword evidence="5 7" id="KW-0067">ATP-binding</keyword>
<evidence type="ECO:0000313" key="8">
    <source>
        <dbReference type="Proteomes" id="UP000244173"/>
    </source>
</evidence>
<dbReference type="STRING" id="1122240.GCA_000620105_02275"/>
<dbReference type="Gene3D" id="3.40.50.300">
    <property type="entry name" value="P-loop containing nucleotide triphosphate hydrolases"/>
    <property type="match status" value="1"/>
</dbReference>
<dbReference type="GO" id="GO:0016887">
    <property type="term" value="F:ATP hydrolysis activity"/>
    <property type="evidence" value="ECO:0007669"/>
    <property type="project" value="InterPro"/>
</dbReference>
<protein>
    <submittedName>
        <fullName evidence="7">Metal ABC transporter ATP-binding protein</fullName>
    </submittedName>
</protein>
<comment type="similarity">
    <text evidence="1">Belongs to the ABC transporter superfamily.</text>
</comment>
<gene>
    <name evidence="7" type="ORF">DAI18_16430</name>
</gene>
<keyword evidence="3" id="KW-1003">Cell membrane</keyword>
<evidence type="ECO:0000256" key="5">
    <source>
        <dbReference type="ARBA" id="ARBA00022840"/>
    </source>
</evidence>
<dbReference type="GO" id="GO:0005524">
    <property type="term" value="F:ATP binding"/>
    <property type="evidence" value="ECO:0007669"/>
    <property type="project" value="UniProtKB-KW"/>
</dbReference>
<name>A0A2S0PDJ5_9NEIS</name>
<accession>A0A2S0PDJ5</accession>
<feature type="domain" description="ABC transporter" evidence="6">
    <location>
        <begin position="3"/>
        <end position="231"/>
    </location>
</feature>
<dbReference type="Pfam" id="PF00005">
    <property type="entry name" value="ABC_tran"/>
    <property type="match status" value="1"/>
</dbReference>
<dbReference type="CDD" id="cd03235">
    <property type="entry name" value="ABC_Metallic_Cations"/>
    <property type="match status" value="1"/>
</dbReference>
<keyword evidence="4" id="KW-0547">Nucleotide-binding</keyword>
<organism evidence="7 8">
    <name type="scientific">Microvirgula aerodenitrificans</name>
    <dbReference type="NCBI Taxonomy" id="57480"/>
    <lineage>
        <taxon>Bacteria</taxon>
        <taxon>Pseudomonadati</taxon>
        <taxon>Pseudomonadota</taxon>
        <taxon>Betaproteobacteria</taxon>
        <taxon>Neisseriales</taxon>
        <taxon>Aquaspirillaceae</taxon>
        <taxon>Microvirgula</taxon>
    </lineage>
</organism>
<evidence type="ECO:0000256" key="2">
    <source>
        <dbReference type="ARBA" id="ARBA00022448"/>
    </source>
</evidence>
<dbReference type="SUPFAM" id="SSF52540">
    <property type="entry name" value="P-loop containing nucleoside triphosphate hydrolases"/>
    <property type="match status" value="1"/>
</dbReference>
<reference evidence="7 8" key="1">
    <citation type="submission" date="2018-04" db="EMBL/GenBank/DDBJ databases">
        <title>Denitrifier Microvirgula.</title>
        <authorList>
            <person name="Anderson E."/>
            <person name="Jang J."/>
            <person name="Ishii S."/>
        </authorList>
    </citation>
    <scope>NUCLEOTIDE SEQUENCE [LARGE SCALE GENOMIC DNA]</scope>
    <source>
        <strain evidence="7 8">BE2.4</strain>
    </source>
</reference>
<evidence type="ECO:0000256" key="3">
    <source>
        <dbReference type="ARBA" id="ARBA00022475"/>
    </source>
</evidence>
<dbReference type="EMBL" id="CP028519">
    <property type="protein sequence ID" value="AVY95458.1"/>
    <property type="molecule type" value="Genomic_DNA"/>
</dbReference>
<dbReference type="OrthoDB" id="9806726at2"/>